<evidence type="ECO:0000256" key="3">
    <source>
        <dbReference type="PROSITE-ProRule" id="PRU00708"/>
    </source>
</evidence>
<dbReference type="GO" id="GO:0009451">
    <property type="term" value="P:RNA modification"/>
    <property type="evidence" value="ECO:0007669"/>
    <property type="project" value="InterPro"/>
</dbReference>
<organism evidence="5 6">
    <name type="scientific">Handroanthus impetiginosus</name>
    <dbReference type="NCBI Taxonomy" id="429701"/>
    <lineage>
        <taxon>Eukaryota</taxon>
        <taxon>Viridiplantae</taxon>
        <taxon>Streptophyta</taxon>
        <taxon>Embryophyta</taxon>
        <taxon>Tracheophyta</taxon>
        <taxon>Spermatophyta</taxon>
        <taxon>Magnoliopsida</taxon>
        <taxon>eudicotyledons</taxon>
        <taxon>Gunneridae</taxon>
        <taxon>Pentapetalae</taxon>
        <taxon>asterids</taxon>
        <taxon>lamiids</taxon>
        <taxon>Lamiales</taxon>
        <taxon>Bignoniaceae</taxon>
        <taxon>Crescentiina</taxon>
        <taxon>Tabebuia alliance</taxon>
        <taxon>Handroanthus</taxon>
    </lineage>
</organism>
<accession>A0A2G9FXR9</accession>
<feature type="repeat" description="PPR" evidence="3">
    <location>
        <begin position="267"/>
        <end position="301"/>
    </location>
</feature>
<dbReference type="SUPFAM" id="SSF48452">
    <property type="entry name" value="TPR-like"/>
    <property type="match status" value="2"/>
</dbReference>
<feature type="repeat" description="PPR" evidence="3">
    <location>
        <begin position="372"/>
        <end position="402"/>
    </location>
</feature>
<dbReference type="InterPro" id="IPR032867">
    <property type="entry name" value="DYW_dom"/>
</dbReference>
<name>A0A2G9FXR9_9LAMI</name>
<reference evidence="6" key="1">
    <citation type="journal article" date="2018" name="Gigascience">
        <title>Genome assembly of the Pink Ipe (Handroanthus impetiginosus, Bignoniaceae), a highly valued, ecologically keystone Neotropical timber forest tree.</title>
        <authorList>
            <person name="Silva-Junior O.B."/>
            <person name="Grattapaglia D."/>
            <person name="Novaes E."/>
            <person name="Collevatti R.G."/>
        </authorList>
    </citation>
    <scope>NUCLEOTIDE SEQUENCE [LARGE SCALE GENOMIC DNA]</scope>
    <source>
        <strain evidence="6">cv. UFG-1</strain>
    </source>
</reference>
<dbReference type="GO" id="GO:0099402">
    <property type="term" value="P:plant organ development"/>
    <property type="evidence" value="ECO:0007669"/>
    <property type="project" value="UniProtKB-ARBA"/>
</dbReference>
<dbReference type="AlphaFoldDB" id="A0A2G9FXR9"/>
<dbReference type="Proteomes" id="UP000231279">
    <property type="component" value="Unassembled WGS sequence"/>
</dbReference>
<comment type="similarity">
    <text evidence="1">Belongs to the PPR family. PCMP-H subfamily.</text>
</comment>
<evidence type="ECO:0000259" key="4">
    <source>
        <dbReference type="Pfam" id="PF14432"/>
    </source>
</evidence>
<dbReference type="OrthoDB" id="185373at2759"/>
<dbReference type="InterPro" id="IPR046960">
    <property type="entry name" value="PPR_At4g14850-like_plant"/>
</dbReference>
<dbReference type="PROSITE" id="PS51375">
    <property type="entry name" value="PPR"/>
    <property type="match status" value="10"/>
</dbReference>
<feature type="repeat" description="PPR" evidence="3">
    <location>
        <begin position="99"/>
        <end position="129"/>
    </location>
</feature>
<keyword evidence="6" id="KW-1185">Reference proteome</keyword>
<dbReference type="FunFam" id="1.25.40.10:FF:000344">
    <property type="entry name" value="Pentatricopeptide repeat-containing protein"/>
    <property type="match status" value="2"/>
</dbReference>
<dbReference type="FunFam" id="1.25.40.10:FF:000158">
    <property type="entry name" value="pentatricopeptide repeat-containing protein At2g33680"/>
    <property type="match status" value="1"/>
</dbReference>
<comment type="caution">
    <text evidence="5">The sequence shown here is derived from an EMBL/GenBank/DDBJ whole genome shotgun (WGS) entry which is preliminary data.</text>
</comment>
<evidence type="ECO:0000313" key="6">
    <source>
        <dbReference type="Proteomes" id="UP000231279"/>
    </source>
</evidence>
<evidence type="ECO:0000313" key="5">
    <source>
        <dbReference type="EMBL" id="PIM97721.1"/>
    </source>
</evidence>
<dbReference type="GO" id="GO:0003723">
    <property type="term" value="F:RNA binding"/>
    <property type="evidence" value="ECO:0007669"/>
    <property type="project" value="InterPro"/>
</dbReference>
<feature type="repeat" description="PPR" evidence="3">
    <location>
        <begin position="438"/>
        <end position="472"/>
    </location>
</feature>
<feature type="repeat" description="PPR" evidence="3">
    <location>
        <begin position="130"/>
        <end position="165"/>
    </location>
</feature>
<gene>
    <name evidence="5" type="ORF">CDL12_29806</name>
</gene>
<feature type="repeat" description="PPR" evidence="3">
    <location>
        <begin position="474"/>
        <end position="508"/>
    </location>
</feature>
<dbReference type="InterPro" id="IPR011990">
    <property type="entry name" value="TPR-like_helical_dom_sf"/>
</dbReference>
<sequence>MESLILPCKTILPSKIPEKPAQSKVFSRNIPPKLTNDAYLKRLCKLGRVSEAFSTLDSCGSTVRHNTLSHLIQSCIDSNSLDLCYKLHACVKKLIKKPDPFLETKLVGMFAKCGSLDDAFAVFDEMRQRNLYTWSAIIGACSRENRWGDVLELFYWMMADGDVVPDAFLFPKIVQACGNYGDVDTGRLIHGMVIKLGMNNELRVNNSILALYAKCGWLSSAKRFFEGMEVSDRVSWNAIITGYCQAGEISEAQRLFDSMQKEGIEPDEVTWNILISSCNQLGKWHVARELMNEMESHGVKPDVCTWSCMILAFAQNNKRLEALNLFGEMLLSGVEPNGITLMAAISACSSLKDIRKGKEVHLFAIKLGYGEDVLVGNSLIDMYSKCGELESARQIFDMISEKDVYTWNSMIAGYYGAGYCGIAYDLFKQMQESDVLPNVVTWNMMITGYILNGDEEEAMDLFHRMEKDGGVKRDTASWNALIAGYLHHGQKNKALGIFRQMQSFGVKPNSITILSILPACANLIAMKKLKEIHCCVLRSNLESELSIANSLVDIYAKSGNIKYAKAIFEGMPSIDIITWNSMATGYVLHGCFNEAIELFERMRRLGCRPNRRTFASVITAYGLAKKVDEGRHVFSNMIEEYKILPCLEHYVAMVNLYGRSGKLDEAFDFIKSMAIEPDVSIWSAFLTACCKHGNVKLAIHAGEKLLELVPDNGFTQKLVLQLYDLCGIPKDSLKIKRPRIRKVPIEPVSLSLIEDKNVVHTFVTGDPGQLDGKSLHSWRESIELNTKASKYHDMLSFQEEGTEETAGVHSEKLALAFALIKSPQTSQTIRIVKNLRMCDNCHRFAKMVSKIHGCEMYISDSKCIHHFKHGTCSCGDYW</sequence>
<feature type="domain" description="DYW" evidence="4">
    <location>
        <begin position="797"/>
        <end position="878"/>
    </location>
</feature>
<dbReference type="PANTHER" id="PTHR47926:SF369">
    <property type="entry name" value="DYW DOMAIN-CONTAINING PROTEIN"/>
    <property type="match status" value="1"/>
</dbReference>
<dbReference type="NCBIfam" id="TIGR00756">
    <property type="entry name" value="PPR"/>
    <property type="match status" value="9"/>
</dbReference>
<dbReference type="Gene3D" id="1.25.40.10">
    <property type="entry name" value="Tetratricopeptide repeat domain"/>
    <property type="match status" value="6"/>
</dbReference>
<evidence type="ECO:0000256" key="2">
    <source>
        <dbReference type="ARBA" id="ARBA00022737"/>
    </source>
</evidence>
<feature type="repeat" description="PPR" evidence="3">
    <location>
        <begin position="232"/>
        <end position="266"/>
    </location>
</feature>
<dbReference type="Pfam" id="PF13041">
    <property type="entry name" value="PPR_2"/>
    <property type="match status" value="5"/>
</dbReference>
<dbReference type="SUPFAM" id="SSF81901">
    <property type="entry name" value="HCP-like"/>
    <property type="match status" value="1"/>
</dbReference>
<evidence type="ECO:0000256" key="1">
    <source>
        <dbReference type="ARBA" id="ARBA00006643"/>
    </source>
</evidence>
<dbReference type="PANTHER" id="PTHR47926">
    <property type="entry name" value="PENTATRICOPEPTIDE REPEAT-CONTAINING PROTEIN"/>
    <property type="match status" value="1"/>
</dbReference>
<dbReference type="Pfam" id="PF14432">
    <property type="entry name" value="DYW_deaminase"/>
    <property type="match status" value="1"/>
</dbReference>
<feature type="repeat" description="PPR" evidence="3">
    <location>
        <begin position="575"/>
        <end position="609"/>
    </location>
</feature>
<keyword evidence="2" id="KW-0677">Repeat</keyword>
<protein>
    <recommendedName>
        <fullName evidence="4">DYW domain-containing protein</fullName>
    </recommendedName>
</protein>
<feature type="repeat" description="PPR" evidence="3">
    <location>
        <begin position="302"/>
        <end position="336"/>
    </location>
</feature>
<dbReference type="STRING" id="429701.A0A2G9FXR9"/>
<dbReference type="Pfam" id="PF01535">
    <property type="entry name" value="PPR"/>
    <property type="match status" value="6"/>
</dbReference>
<dbReference type="GO" id="GO:0008270">
    <property type="term" value="F:zinc ion binding"/>
    <property type="evidence" value="ECO:0007669"/>
    <property type="project" value="InterPro"/>
</dbReference>
<proteinExistence type="inferred from homology"/>
<dbReference type="EMBL" id="NKXS01009200">
    <property type="protein sequence ID" value="PIM97721.1"/>
    <property type="molecule type" value="Genomic_DNA"/>
</dbReference>
<dbReference type="InterPro" id="IPR002885">
    <property type="entry name" value="PPR_rpt"/>
</dbReference>
<feature type="repeat" description="PPR" evidence="3">
    <location>
        <begin position="403"/>
        <end position="437"/>
    </location>
</feature>